<dbReference type="AntiFam" id="ANF00057">
    <property type="entry name" value="Translation of E. coli type CRISPR repeat"/>
</dbReference>
<feature type="compositionally biased region" description="Polar residues" evidence="1">
    <location>
        <begin position="1"/>
        <end position="10"/>
    </location>
</feature>
<sequence length="713" mass="78183">MSRSGETSCRSAVHPRLRGEDPAPLPSEERKSGSPPLARGRSRGESELGFTDRFTPACAGKMRLLSWHQLTSPVHPRLRGEDWSKAGCSKWRSGSPPLARGRSGHLRQFADDVRFTPACAGKMPSALSGPFLRPVHPRLRGEDVAGSVESERPSGSPPLARGRCLRLCLFIGPGRFTPACAGKISASSGTAVGAAVHPRLRGEDWPRPPAPCRRTGSPPLARGRSDRRSRRGFPRRFTPACAGKIMSRLCLGSPLPVHPRLRGEDGGCRPAHWAMSGSPPLARGRSCRACAWVPRSRFTPACAGKMSGRARPRRAWSVHPRLRGEDLTAVPQYPGYYGSPPLARGRYHQHRTPGRTRRFTPACAGKMRPSGCCPSSPTVHPRLRGEDGHLFNRRQLKGGSPPLARGRSRASRPKGSSGRFTPACAGKISRIILFAISLAVHPRLRGEDFYTLYFQNRITGSPPLARGRFIIHIRPRAERRFTPACAGKMPTCARLMSVFSVHPRLRGEDADMRPANVCVFGSPPLARGRFRRGPSQRFALRFTPACAGKIDGRTSRARSMSVHPRLRGEDCRQGLAPKGWAGSPPLARGRSKKRPQRIIPTRFTPACAGKIRTLISLIYSLPVHPRLRGEDVSNTLQILNVRGSPPLARGRSVTTKSFRLRTRFTPACAGKICFFKRTHNGFAVHPRLRGEDKSLKIYNTGYAGSPPLARGRL</sequence>
<feature type="compositionally biased region" description="Basic residues" evidence="1">
    <location>
        <begin position="345"/>
        <end position="358"/>
    </location>
</feature>
<dbReference type="Proteomes" id="UP000287470">
    <property type="component" value="Unassembled WGS sequence"/>
</dbReference>
<keyword evidence="3" id="KW-1185">Reference proteome</keyword>
<reference evidence="2 3" key="1">
    <citation type="submission" date="2018-09" db="EMBL/GenBank/DDBJ databases">
        <title>Characterization of the phylogenetic diversity of five novel species belonging to the genus Bifidobacterium.</title>
        <authorList>
            <person name="Lugli G.A."/>
            <person name="Duranti S."/>
            <person name="Milani C."/>
        </authorList>
    </citation>
    <scope>NUCLEOTIDE SEQUENCE [LARGE SCALE GENOMIC DNA]</scope>
    <source>
        <strain evidence="2 3">2033B</strain>
    </source>
</reference>
<protein>
    <submittedName>
        <fullName evidence="2">Uncharacterized protein</fullName>
    </submittedName>
</protein>
<feature type="region of interest" description="Disordered" evidence="1">
    <location>
        <begin position="199"/>
        <end position="234"/>
    </location>
</feature>
<evidence type="ECO:0000313" key="2">
    <source>
        <dbReference type="EMBL" id="RSX51074.1"/>
    </source>
</evidence>
<evidence type="ECO:0000256" key="1">
    <source>
        <dbReference type="SAM" id="MobiDB-lite"/>
    </source>
</evidence>
<dbReference type="EMBL" id="QXGK01000029">
    <property type="protein sequence ID" value="RSX51074.1"/>
    <property type="molecule type" value="Genomic_DNA"/>
</dbReference>
<gene>
    <name evidence="2" type="ORF">D2E24_1914</name>
</gene>
<proteinExistence type="predicted"/>
<comment type="caution">
    <text evidence="2">The sequence shown here is derived from an EMBL/GenBank/DDBJ whole genome shotgun (WGS) entry which is preliminary data.</text>
</comment>
<feature type="compositionally biased region" description="Basic and acidic residues" evidence="1">
    <location>
        <begin position="17"/>
        <end position="32"/>
    </location>
</feature>
<dbReference type="AntiFam" id="ANF00006">
    <property type="entry name" value="Translation of CRISPR region"/>
</dbReference>
<feature type="region of interest" description="Disordered" evidence="1">
    <location>
        <begin position="573"/>
        <end position="595"/>
    </location>
</feature>
<dbReference type="AlphaFoldDB" id="A0A430FDU7"/>
<name>A0A430FDU7_9BIFI</name>
<organism evidence="2 3">
    <name type="scientific">Bifidobacterium samirii</name>
    <dbReference type="NCBI Taxonomy" id="2306974"/>
    <lineage>
        <taxon>Bacteria</taxon>
        <taxon>Bacillati</taxon>
        <taxon>Actinomycetota</taxon>
        <taxon>Actinomycetes</taxon>
        <taxon>Bifidobacteriales</taxon>
        <taxon>Bifidobacteriaceae</taxon>
        <taxon>Bifidobacterium</taxon>
    </lineage>
</organism>
<feature type="region of interest" description="Disordered" evidence="1">
    <location>
        <begin position="1"/>
        <end position="51"/>
    </location>
</feature>
<evidence type="ECO:0000313" key="3">
    <source>
        <dbReference type="Proteomes" id="UP000287470"/>
    </source>
</evidence>
<feature type="region of interest" description="Disordered" evidence="1">
    <location>
        <begin position="341"/>
        <end position="420"/>
    </location>
</feature>
<feature type="compositionally biased region" description="Basic residues" evidence="1">
    <location>
        <begin position="225"/>
        <end position="234"/>
    </location>
</feature>
<accession>A0A430FDU7</accession>